<keyword evidence="2" id="KW-0032">Aminotransferase</keyword>
<feature type="region of interest" description="Disordered" evidence="1">
    <location>
        <begin position="44"/>
        <end position="122"/>
    </location>
</feature>
<dbReference type="GO" id="GO:0004648">
    <property type="term" value="F:O-phospho-L-serine:2-oxoglutarate aminotransferase activity"/>
    <property type="evidence" value="ECO:0007669"/>
    <property type="project" value="UniProtKB-EC"/>
</dbReference>
<protein>
    <submittedName>
        <fullName evidence="2">Phosphoserine aminotransferase</fullName>
        <ecNumber evidence="2">2.6.1.52</ecNumber>
    </submittedName>
</protein>
<feature type="compositionally biased region" description="Low complexity" evidence="1">
    <location>
        <begin position="82"/>
        <end position="94"/>
    </location>
</feature>
<proteinExistence type="predicted"/>
<dbReference type="EC" id="2.6.1.52" evidence="2"/>
<sequence>APREPARVDERRRRPRLLRRAHHRVLRRPLRLGGGLVLRDAVRRRPGQALARDRHDRLRRGNRRRRAGLHAARERDRRRRAVPQARAQPAARGDVPGDRAGRRRGAHRLHRLDRRADRGGRM</sequence>
<name>A0A6J4TLC6_9ACTN</name>
<feature type="non-terminal residue" evidence="2">
    <location>
        <position position="122"/>
    </location>
</feature>
<accession>A0A6J4TLC6</accession>
<feature type="compositionally biased region" description="Basic residues" evidence="1">
    <location>
        <begin position="101"/>
        <end position="113"/>
    </location>
</feature>
<reference evidence="2" key="1">
    <citation type="submission" date="2020-02" db="EMBL/GenBank/DDBJ databases">
        <authorList>
            <person name="Meier V. D."/>
        </authorList>
    </citation>
    <scope>NUCLEOTIDE SEQUENCE</scope>
    <source>
        <strain evidence="2">AVDCRST_MAG85</strain>
    </source>
</reference>
<feature type="compositionally biased region" description="Basic residues" evidence="1">
    <location>
        <begin position="57"/>
        <end position="68"/>
    </location>
</feature>
<dbReference type="EMBL" id="CADCVT010000360">
    <property type="protein sequence ID" value="CAA9526471.1"/>
    <property type="molecule type" value="Genomic_DNA"/>
</dbReference>
<evidence type="ECO:0000256" key="1">
    <source>
        <dbReference type="SAM" id="MobiDB-lite"/>
    </source>
</evidence>
<organism evidence="2">
    <name type="scientific">uncultured Solirubrobacteraceae bacterium</name>
    <dbReference type="NCBI Taxonomy" id="1162706"/>
    <lineage>
        <taxon>Bacteria</taxon>
        <taxon>Bacillati</taxon>
        <taxon>Actinomycetota</taxon>
        <taxon>Thermoleophilia</taxon>
        <taxon>Solirubrobacterales</taxon>
        <taxon>Solirubrobacteraceae</taxon>
        <taxon>environmental samples</taxon>
    </lineage>
</organism>
<feature type="non-terminal residue" evidence="2">
    <location>
        <position position="1"/>
    </location>
</feature>
<dbReference type="AlphaFoldDB" id="A0A6J4TLC6"/>
<gene>
    <name evidence="2" type="ORF">AVDCRST_MAG85-3278</name>
</gene>
<keyword evidence="2" id="KW-0808">Transferase</keyword>
<evidence type="ECO:0000313" key="2">
    <source>
        <dbReference type="EMBL" id="CAA9526471.1"/>
    </source>
</evidence>